<dbReference type="EMBL" id="PYUC01000006">
    <property type="protein sequence ID" value="PTB20116.1"/>
    <property type="molecule type" value="Genomic_DNA"/>
</dbReference>
<dbReference type="RefSeq" id="WP_107151184.1">
    <property type="nucleotide sequence ID" value="NZ_PYUC01000006.1"/>
</dbReference>
<dbReference type="AlphaFoldDB" id="A0A2T3XUA2"/>
<dbReference type="Proteomes" id="UP000240638">
    <property type="component" value="Unassembled WGS sequence"/>
</dbReference>
<evidence type="ECO:0000256" key="1">
    <source>
        <dbReference type="SAM" id="MobiDB-lite"/>
    </source>
</evidence>
<reference evidence="2 3" key="1">
    <citation type="submission" date="2018-03" db="EMBL/GenBank/DDBJ databases">
        <title>Whole genome analyses suggest that Burkholderia sensu lato contains two further novel genera in the rhizoxinica-symbiotica group Mycetohabitans gen. nov., and Trinickia gen. nov.: implications for the evolution of diazotrophy and nodulation in the Burkholderiaceae.</title>
        <authorList>
            <person name="Estrada De Los Santos P."/>
            <person name="Palmer M."/>
            <person name="Chavez-Ramirez B."/>
            <person name="Steenkamp E.T."/>
            <person name="Hirsch A.M."/>
            <person name="Manyaka P."/>
            <person name="Maluk M."/>
            <person name="Lafos M."/>
            <person name="Crook M."/>
            <person name="Gross E."/>
            <person name="Simon M.F."/>
            <person name="Bueno Dos Reis Junior F."/>
            <person name="Poole P.S."/>
            <person name="Venter S.N."/>
            <person name="James E.K."/>
        </authorList>
    </citation>
    <scope>NUCLEOTIDE SEQUENCE [LARGE SCALE GENOMIC DNA]</scope>
    <source>
        <strain evidence="2 3">JPY-366</strain>
    </source>
</reference>
<dbReference type="InterPro" id="IPR019701">
    <property type="entry name" value="Phage_P22_NinX"/>
</dbReference>
<comment type="caution">
    <text evidence="2">The sequence shown here is derived from an EMBL/GenBank/DDBJ whole genome shotgun (WGS) entry which is preliminary data.</text>
</comment>
<gene>
    <name evidence="2" type="ORF">C9I57_13490</name>
</gene>
<protein>
    <submittedName>
        <fullName evidence="2">DUF2591 domain-containing protein</fullName>
    </submittedName>
</protein>
<dbReference type="Pfam" id="PF10765">
    <property type="entry name" value="Phage_P22_NinX"/>
    <property type="match status" value="1"/>
</dbReference>
<evidence type="ECO:0000313" key="3">
    <source>
        <dbReference type="Proteomes" id="UP000240638"/>
    </source>
</evidence>
<name>A0A2T3XUA2_9BURK</name>
<proteinExistence type="predicted"/>
<accession>A0A2T3XUA2</accession>
<evidence type="ECO:0000313" key="2">
    <source>
        <dbReference type="EMBL" id="PTB20116.1"/>
    </source>
</evidence>
<sequence>MKVSELDGRALDYWCARALVDDEEEVRFAEVEPGVVVTLAHGEFRKLNQRFMPTDEWRDAADILERIRDLQLQAQEGRAHCIARFGDRLGPSEAEGANVRVALSRAFVRARFGDTVDDRYPREPHAVHCGVVTPLAAGAVPPSPADDRAAAGDETGDIRSVPRL</sequence>
<organism evidence="2 3">
    <name type="scientific">Trinickia symbiotica</name>
    <dbReference type="NCBI Taxonomy" id="863227"/>
    <lineage>
        <taxon>Bacteria</taxon>
        <taxon>Pseudomonadati</taxon>
        <taxon>Pseudomonadota</taxon>
        <taxon>Betaproteobacteria</taxon>
        <taxon>Burkholderiales</taxon>
        <taxon>Burkholderiaceae</taxon>
        <taxon>Trinickia</taxon>
    </lineage>
</organism>
<feature type="region of interest" description="Disordered" evidence="1">
    <location>
        <begin position="138"/>
        <end position="164"/>
    </location>
</feature>